<dbReference type="Proteomes" id="UP001163255">
    <property type="component" value="Chromosome"/>
</dbReference>
<evidence type="ECO:0000313" key="2">
    <source>
        <dbReference type="Proteomes" id="UP001163255"/>
    </source>
</evidence>
<gene>
    <name evidence="1" type="ORF">NX720_12715</name>
</gene>
<sequence>MILLKVVKRQPREIFKTEHLSLVENSGPASQHEQILHPKKKVGTGLLKKILHWAE</sequence>
<reference evidence="1" key="1">
    <citation type="submission" date="2022-10" db="EMBL/GenBank/DDBJ databases">
        <title>Completed Genome Sequence of two octocoral isolated bacterium, Endozoicomonas euniceicola EF212T and Endozoicomonas gorgoniicola PS125T.</title>
        <authorList>
            <person name="Chiou Y.-J."/>
            <person name="Chen Y.-H."/>
        </authorList>
    </citation>
    <scope>NUCLEOTIDE SEQUENCE</scope>
    <source>
        <strain evidence="1">EF212</strain>
    </source>
</reference>
<protein>
    <submittedName>
        <fullName evidence="1">Uncharacterized protein</fullName>
    </submittedName>
</protein>
<organism evidence="1 2">
    <name type="scientific">Endozoicomonas euniceicola</name>
    <dbReference type="NCBI Taxonomy" id="1234143"/>
    <lineage>
        <taxon>Bacteria</taxon>
        <taxon>Pseudomonadati</taxon>
        <taxon>Pseudomonadota</taxon>
        <taxon>Gammaproteobacteria</taxon>
        <taxon>Oceanospirillales</taxon>
        <taxon>Endozoicomonadaceae</taxon>
        <taxon>Endozoicomonas</taxon>
    </lineage>
</organism>
<name>A0ABY6H1N7_9GAMM</name>
<proteinExistence type="predicted"/>
<dbReference type="RefSeq" id="WP_262601471.1">
    <property type="nucleotide sequence ID" value="NZ_CP103300.1"/>
</dbReference>
<evidence type="ECO:0000313" key="1">
    <source>
        <dbReference type="EMBL" id="UYM18722.1"/>
    </source>
</evidence>
<accession>A0ABY6H1N7</accession>
<dbReference type="EMBL" id="CP103300">
    <property type="protein sequence ID" value="UYM18722.1"/>
    <property type="molecule type" value="Genomic_DNA"/>
</dbReference>
<keyword evidence="2" id="KW-1185">Reference proteome</keyword>